<organism evidence="1">
    <name type="scientific">marine sediment metagenome</name>
    <dbReference type="NCBI Taxonomy" id="412755"/>
    <lineage>
        <taxon>unclassified sequences</taxon>
        <taxon>metagenomes</taxon>
        <taxon>ecological metagenomes</taxon>
    </lineage>
</organism>
<feature type="non-terminal residue" evidence="1">
    <location>
        <position position="54"/>
    </location>
</feature>
<evidence type="ECO:0000313" key="1">
    <source>
        <dbReference type="EMBL" id="GAG22382.1"/>
    </source>
</evidence>
<dbReference type="EMBL" id="BARS01031816">
    <property type="protein sequence ID" value="GAG22382.1"/>
    <property type="molecule type" value="Genomic_DNA"/>
</dbReference>
<gene>
    <name evidence="1" type="ORF">S01H1_49450</name>
</gene>
<name>X0WGQ8_9ZZZZ</name>
<protein>
    <submittedName>
        <fullName evidence="1">Uncharacterized protein</fullName>
    </submittedName>
</protein>
<reference evidence="1" key="1">
    <citation type="journal article" date="2014" name="Front. Microbiol.">
        <title>High frequency of phylogenetically diverse reductive dehalogenase-homologous genes in deep subseafloor sedimentary metagenomes.</title>
        <authorList>
            <person name="Kawai M."/>
            <person name="Futagami T."/>
            <person name="Toyoda A."/>
            <person name="Takaki Y."/>
            <person name="Nishi S."/>
            <person name="Hori S."/>
            <person name="Arai W."/>
            <person name="Tsubouchi T."/>
            <person name="Morono Y."/>
            <person name="Uchiyama I."/>
            <person name="Ito T."/>
            <person name="Fujiyama A."/>
            <person name="Inagaki F."/>
            <person name="Takami H."/>
        </authorList>
    </citation>
    <scope>NUCLEOTIDE SEQUENCE</scope>
    <source>
        <strain evidence="1">Expedition CK06-06</strain>
    </source>
</reference>
<accession>X0WGQ8</accession>
<dbReference type="AlphaFoldDB" id="X0WGQ8"/>
<comment type="caution">
    <text evidence="1">The sequence shown here is derived from an EMBL/GenBank/DDBJ whole genome shotgun (WGS) entry which is preliminary data.</text>
</comment>
<proteinExistence type="predicted"/>
<sequence>MDTDIVFEGECGFDHFVDRCGLGEGHEHDLTPFRIVEEFEHFIRLGSDRSRSHR</sequence>